<dbReference type="AlphaFoldDB" id="A0A1W1XKD3"/>
<dbReference type="STRING" id="1121001.SAMN02745857_01829"/>
<dbReference type="Gene3D" id="3.90.280.10">
    <property type="entry name" value="PEBP-like"/>
    <property type="match status" value="1"/>
</dbReference>
<dbReference type="OrthoDB" id="5365502at2"/>
<evidence type="ECO:0000313" key="2">
    <source>
        <dbReference type="EMBL" id="SMC24302.1"/>
    </source>
</evidence>
<dbReference type="EMBL" id="FWXD01000009">
    <property type="protein sequence ID" value="SMC24302.1"/>
    <property type="molecule type" value="Genomic_DNA"/>
</dbReference>
<dbReference type="Proteomes" id="UP000192761">
    <property type="component" value="Unassembled WGS sequence"/>
</dbReference>
<organism evidence="2 3">
    <name type="scientific">Andreprevotia lacus DSM 23236</name>
    <dbReference type="NCBI Taxonomy" id="1121001"/>
    <lineage>
        <taxon>Bacteria</taxon>
        <taxon>Pseudomonadati</taxon>
        <taxon>Pseudomonadota</taxon>
        <taxon>Betaproteobacteria</taxon>
        <taxon>Neisseriales</taxon>
        <taxon>Chitinibacteraceae</taxon>
        <taxon>Andreprevotia</taxon>
    </lineage>
</organism>
<protein>
    <submittedName>
        <fullName evidence="2">Uncharacterized protein</fullName>
    </submittedName>
</protein>
<proteinExistence type="predicted"/>
<keyword evidence="1" id="KW-0732">Signal</keyword>
<feature type="chain" id="PRO_5012167377" evidence="1">
    <location>
        <begin position="21"/>
        <end position="164"/>
    </location>
</feature>
<feature type="signal peptide" evidence="1">
    <location>
        <begin position="1"/>
        <end position="20"/>
    </location>
</feature>
<dbReference type="RefSeq" id="WP_084090487.1">
    <property type="nucleotide sequence ID" value="NZ_FWXD01000009.1"/>
</dbReference>
<name>A0A1W1XKD3_9NEIS</name>
<keyword evidence="3" id="KW-1185">Reference proteome</keyword>
<sequence length="164" mass="16459">MKRLAALALFASLAAPAALAEGVRLTVRFANPAWNGVAIPPGQQCAKLGGQGASPALNVYDLPAGTAALQVEFSERGGALDNGGHGVVLYTLPSGATNAQVPSVPGEQAGLPGGFQLISAQRGGGAGAYLPPCNKGSRYVLQVKALDASKSKVLGEGRLDLGKL</sequence>
<dbReference type="InterPro" id="IPR036610">
    <property type="entry name" value="PEBP-like_sf"/>
</dbReference>
<evidence type="ECO:0000256" key="1">
    <source>
        <dbReference type="SAM" id="SignalP"/>
    </source>
</evidence>
<gene>
    <name evidence="2" type="ORF">SAMN02745857_01829</name>
</gene>
<accession>A0A1W1XKD3</accession>
<evidence type="ECO:0000313" key="3">
    <source>
        <dbReference type="Proteomes" id="UP000192761"/>
    </source>
</evidence>
<reference evidence="2 3" key="1">
    <citation type="submission" date="2017-04" db="EMBL/GenBank/DDBJ databases">
        <authorList>
            <person name="Afonso C.L."/>
            <person name="Miller P.J."/>
            <person name="Scott M.A."/>
            <person name="Spackman E."/>
            <person name="Goraichik I."/>
            <person name="Dimitrov K.M."/>
            <person name="Suarez D.L."/>
            <person name="Swayne D.E."/>
        </authorList>
    </citation>
    <scope>NUCLEOTIDE SEQUENCE [LARGE SCALE GENOMIC DNA]</scope>
    <source>
        <strain evidence="2 3">DSM 23236</strain>
    </source>
</reference>